<dbReference type="PRINTS" id="PR00173">
    <property type="entry name" value="EDTRNSPORT"/>
</dbReference>
<proteinExistence type="predicted"/>
<dbReference type="InterPro" id="IPR001991">
    <property type="entry name" value="Na-dicarboxylate_symporter"/>
</dbReference>
<sequence length="403" mass="43026">MNLWKKVLIGLIIGVSLGPILAKFPKWLDIASVIGSMFLRSLKMMMGPLIFCTLVKGILNSSNAKSLGRIGFKIVTISVVTTTFAVIFGLGVGILLQPGKNPGFEPALSTASVVLDKFSFKNLIIGIIPENVIEAFSKGNLLQIVFFSIFAGVVMNQFKSKSNNLQKVVSFFSTLVFEMIAIIVSCSPYGVCALMASTIAVQGITVLLSVSKFVAAMIVAMTLQYLIYGLLICIYCRKSPLPFYRKSLEYQLLAFSTSSTKAALPTTIEIAVNKLGISKTSASVMLPISAAVNMNGSAIGLGISAIFSAQLYSIQLDITDYLAIIVSSTLGAIGGAGVPGTSIITLPVVLQSANIPIESVPILASIDRLLDMLRTTVNVTGDVAMTLVVDHSENNWDINKYKS</sequence>
<reference evidence="8 9" key="1">
    <citation type="submission" date="2019-08" db="EMBL/GenBank/DDBJ databases">
        <title>Highly reduced genomes of protist endosymbionts show evolutionary convergence.</title>
        <authorList>
            <person name="George E."/>
            <person name="Husnik F."/>
            <person name="Tashyreva D."/>
            <person name="Prokopchuk G."/>
            <person name="Horak A."/>
            <person name="Kwong W.K."/>
            <person name="Lukes J."/>
            <person name="Keeling P.J."/>
        </authorList>
    </citation>
    <scope>NUCLEOTIDE SEQUENCE [LARGE SCALE GENOMIC DNA]</scope>
    <source>
        <strain evidence="8">1621</strain>
    </source>
</reference>
<organism evidence="8 9">
    <name type="scientific">Candidatus Sneabacter namystus</name>
    <dbReference type="NCBI Taxonomy" id="2601646"/>
    <lineage>
        <taxon>Bacteria</taxon>
        <taxon>Pseudomonadati</taxon>
        <taxon>Pseudomonadota</taxon>
        <taxon>Alphaproteobacteria</taxon>
        <taxon>Rickettsiales</taxon>
        <taxon>Rickettsiaceae</taxon>
        <taxon>Rickettsieae</taxon>
        <taxon>Candidatus Sneabacter</taxon>
    </lineage>
</organism>
<dbReference type="Proteomes" id="UP000323844">
    <property type="component" value="Chromosome"/>
</dbReference>
<evidence type="ECO:0000256" key="2">
    <source>
        <dbReference type="ARBA" id="ARBA00022448"/>
    </source>
</evidence>
<dbReference type="PANTHER" id="PTHR42865:SF7">
    <property type="entry name" value="PROTON_GLUTAMATE-ASPARTATE SYMPORTER"/>
    <property type="match status" value="1"/>
</dbReference>
<protein>
    <submittedName>
        <fullName evidence="8">Dicarboxylate/amino acid:cation symporter</fullName>
    </submittedName>
</protein>
<feature type="transmembrane region" description="Helical" evidence="7">
    <location>
        <begin position="38"/>
        <end position="59"/>
    </location>
</feature>
<dbReference type="OrthoDB" id="9766690at2"/>
<keyword evidence="5 7" id="KW-1133">Transmembrane helix</keyword>
<evidence type="ECO:0000256" key="4">
    <source>
        <dbReference type="ARBA" id="ARBA00022692"/>
    </source>
</evidence>
<feature type="transmembrane region" description="Helical" evidence="7">
    <location>
        <begin position="71"/>
        <end position="96"/>
    </location>
</feature>
<evidence type="ECO:0000313" key="8">
    <source>
        <dbReference type="EMBL" id="QEK39698.1"/>
    </source>
</evidence>
<dbReference type="PANTHER" id="PTHR42865">
    <property type="entry name" value="PROTON/GLUTAMATE-ASPARTATE SYMPORTER"/>
    <property type="match status" value="1"/>
</dbReference>
<dbReference type="EMBL" id="CP043312">
    <property type="protein sequence ID" value="QEK39698.1"/>
    <property type="molecule type" value="Genomic_DNA"/>
</dbReference>
<dbReference type="KEGG" id="snay:FZC37_02010"/>
<dbReference type="GO" id="GO:0005886">
    <property type="term" value="C:plasma membrane"/>
    <property type="evidence" value="ECO:0007669"/>
    <property type="project" value="UniProtKB-SubCell"/>
</dbReference>
<keyword evidence="6 7" id="KW-0472">Membrane</keyword>
<evidence type="ECO:0000256" key="5">
    <source>
        <dbReference type="ARBA" id="ARBA00022989"/>
    </source>
</evidence>
<keyword evidence="4 7" id="KW-0812">Transmembrane</keyword>
<comment type="subcellular location">
    <subcellularLocation>
        <location evidence="1">Cell membrane</location>
        <topology evidence="1">Multi-pass membrane protein</topology>
    </subcellularLocation>
</comment>
<feature type="transmembrane region" description="Helical" evidence="7">
    <location>
        <begin position="179"/>
        <end position="201"/>
    </location>
</feature>
<dbReference type="GO" id="GO:0015293">
    <property type="term" value="F:symporter activity"/>
    <property type="evidence" value="ECO:0007669"/>
    <property type="project" value="UniProtKB-KW"/>
</dbReference>
<keyword evidence="2" id="KW-0813">Transport</keyword>
<dbReference type="InterPro" id="IPR036458">
    <property type="entry name" value="Na:dicarbo_symporter_sf"/>
</dbReference>
<gene>
    <name evidence="8" type="ORF">FZC37_02010</name>
</gene>
<evidence type="ECO:0000256" key="6">
    <source>
        <dbReference type="ARBA" id="ARBA00023136"/>
    </source>
</evidence>
<feature type="transmembrane region" description="Helical" evidence="7">
    <location>
        <begin position="213"/>
        <end position="236"/>
    </location>
</feature>
<dbReference type="SUPFAM" id="SSF118215">
    <property type="entry name" value="Proton glutamate symport protein"/>
    <property type="match status" value="1"/>
</dbReference>
<feature type="transmembrane region" description="Helical" evidence="7">
    <location>
        <begin position="141"/>
        <end position="158"/>
    </location>
</feature>
<accession>A0A5C0UHY2</accession>
<evidence type="ECO:0000256" key="1">
    <source>
        <dbReference type="ARBA" id="ARBA00004651"/>
    </source>
</evidence>
<evidence type="ECO:0000313" key="9">
    <source>
        <dbReference type="Proteomes" id="UP000323844"/>
    </source>
</evidence>
<dbReference type="Gene3D" id="1.10.3860.10">
    <property type="entry name" value="Sodium:dicarboxylate symporter"/>
    <property type="match status" value="1"/>
</dbReference>
<dbReference type="Pfam" id="PF00375">
    <property type="entry name" value="SDF"/>
    <property type="match status" value="1"/>
</dbReference>
<name>A0A5C0UHY2_9RICK</name>
<dbReference type="RefSeq" id="WP_148952059.1">
    <property type="nucleotide sequence ID" value="NZ_CP043312.1"/>
</dbReference>
<evidence type="ECO:0000256" key="7">
    <source>
        <dbReference type="SAM" id="Phobius"/>
    </source>
</evidence>
<keyword evidence="9" id="KW-1185">Reference proteome</keyword>
<evidence type="ECO:0000256" key="3">
    <source>
        <dbReference type="ARBA" id="ARBA00022475"/>
    </source>
</evidence>
<dbReference type="AlphaFoldDB" id="A0A5C0UHY2"/>
<keyword evidence="3" id="KW-1003">Cell membrane</keyword>